<dbReference type="NCBIfam" id="TIGR02456">
    <property type="entry name" value="treS_nterm"/>
    <property type="match status" value="1"/>
</dbReference>
<evidence type="ECO:0000256" key="1">
    <source>
        <dbReference type="ARBA" id="ARBA00001595"/>
    </source>
</evidence>
<dbReference type="Gene3D" id="3.90.1200.10">
    <property type="match status" value="1"/>
</dbReference>
<dbReference type="GO" id="GO:0046872">
    <property type="term" value="F:metal ion binding"/>
    <property type="evidence" value="ECO:0007669"/>
    <property type="project" value="UniProtKB-KW"/>
</dbReference>
<dbReference type="Gene3D" id="3.90.400.10">
    <property type="entry name" value="Oligo-1,6-glucosidase, Domain 2"/>
    <property type="match status" value="1"/>
</dbReference>
<evidence type="ECO:0000256" key="2">
    <source>
        <dbReference type="ARBA" id="ARBA00005496"/>
    </source>
</evidence>
<dbReference type="InterPro" id="IPR011009">
    <property type="entry name" value="Kinase-like_dom_sf"/>
</dbReference>
<dbReference type="InterPro" id="IPR032091">
    <property type="entry name" value="Malt_amylase-like_C"/>
</dbReference>
<dbReference type="Pfam" id="PF16657">
    <property type="entry name" value="Malt_amylase_C"/>
    <property type="match status" value="1"/>
</dbReference>
<evidence type="ECO:0000256" key="7">
    <source>
        <dbReference type="ARBA" id="ARBA00031378"/>
    </source>
</evidence>
<reference evidence="9 10" key="1">
    <citation type="submission" date="2020-08" db="EMBL/GenBank/DDBJ databases">
        <title>Genomic Encyclopedia of Type Strains, Phase IV (KMG-IV): sequencing the most valuable type-strain genomes for metagenomic binning, comparative biology and taxonomic classification.</title>
        <authorList>
            <person name="Goeker M."/>
        </authorList>
    </citation>
    <scope>NUCLEOTIDE SEQUENCE [LARGE SCALE GENOMIC DNA]</scope>
    <source>
        <strain evidence="9 10">DSM 26723</strain>
    </source>
</reference>
<dbReference type="InterPro" id="IPR012810">
    <property type="entry name" value="TreS/a-amylase_N"/>
</dbReference>
<dbReference type="EMBL" id="JACHHZ010000005">
    <property type="protein sequence ID" value="MBB6095067.1"/>
    <property type="molecule type" value="Genomic_DNA"/>
</dbReference>
<keyword evidence="5" id="KW-0106">Calcium</keyword>
<organism evidence="9 10">
    <name type="scientific">Povalibacter uvarum</name>
    <dbReference type="NCBI Taxonomy" id="732238"/>
    <lineage>
        <taxon>Bacteria</taxon>
        <taxon>Pseudomonadati</taxon>
        <taxon>Pseudomonadota</taxon>
        <taxon>Gammaproteobacteria</taxon>
        <taxon>Steroidobacterales</taxon>
        <taxon>Steroidobacteraceae</taxon>
        <taxon>Povalibacter</taxon>
    </lineage>
</organism>
<evidence type="ECO:0000313" key="9">
    <source>
        <dbReference type="EMBL" id="MBB6095067.1"/>
    </source>
</evidence>
<keyword evidence="6 9" id="KW-0413">Isomerase</keyword>
<dbReference type="Gene3D" id="2.60.40.1180">
    <property type="entry name" value="Golgi alpha-mannosidase II"/>
    <property type="match status" value="1"/>
</dbReference>
<comment type="caution">
    <text evidence="9">The sequence shown here is derived from an EMBL/GenBank/DDBJ whole genome shotgun (WGS) entry which is preliminary data.</text>
</comment>
<dbReference type="SUPFAM" id="SSF56112">
    <property type="entry name" value="Protein kinase-like (PK-like)"/>
    <property type="match status" value="1"/>
</dbReference>
<dbReference type="GO" id="GO:0005975">
    <property type="term" value="P:carbohydrate metabolic process"/>
    <property type="evidence" value="ECO:0007669"/>
    <property type="project" value="InterPro"/>
</dbReference>
<keyword evidence="4" id="KW-0479">Metal-binding</keyword>
<keyword evidence="10" id="KW-1185">Reference proteome</keyword>
<dbReference type="SUPFAM" id="SSF51445">
    <property type="entry name" value="(Trans)glycosidases"/>
    <property type="match status" value="1"/>
</dbReference>
<dbReference type="GO" id="GO:0016740">
    <property type="term" value="F:transferase activity"/>
    <property type="evidence" value="ECO:0007669"/>
    <property type="project" value="UniProtKB-KW"/>
</dbReference>
<protein>
    <recommendedName>
        <fullName evidence="3">maltose alpha-D-glucosyltransferase</fullName>
        <ecNumber evidence="3">5.4.99.16</ecNumber>
    </recommendedName>
    <alternativeName>
        <fullName evidence="7">Maltose alpha-D-glucosyltransferase</fullName>
    </alternativeName>
</protein>
<keyword evidence="9" id="KW-0378">Hydrolase</keyword>
<comment type="catalytic activity">
    <reaction evidence="1">
        <text>D-maltose = alpha,alpha-trehalose</text>
        <dbReference type="Rhea" id="RHEA:15145"/>
        <dbReference type="ChEBI" id="CHEBI:16551"/>
        <dbReference type="ChEBI" id="CHEBI:17306"/>
        <dbReference type="EC" id="5.4.99.16"/>
    </reaction>
</comment>
<dbReference type="PANTHER" id="PTHR10357">
    <property type="entry name" value="ALPHA-AMYLASE FAMILY MEMBER"/>
    <property type="match status" value="1"/>
</dbReference>
<dbReference type="PANTHER" id="PTHR10357:SF219">
    <property type="entry name" value="MALTOSE ALPHA-D-GLUCOSYLTRANSFERASE"/>
    <property type="match status" value="1"/>
</dbReference>
<dbReference type="SUPFAM" id="SSF51011">
    <property type="entry name" value="Glycosyl hydrolase domain"/>
    <property type="match status" value="1"/>
</dbReference>
<evidence type="ECO:0000259" key="8">
    <source>
        <dbReference type="SMART" id="SM00642"/>
    </source>
</evidence>
<comment type="similarity">
    <text evidence="2">Belongs to the glycosyl hydrolase 13 family. TreS subfamily.</text>
</comment>
<evidence type="ECO:0000256" key="4">
    <source>
        <dbReference type="ARBA" id="ARBA00022723"/>
    </source>
</evidence>
<dbReference type="RefSeq" id="WP_184334476.1">
    <property type="nucleotide sequence ID" value="NZ_JACHHZ010000005.1"/>
</dbReference>
<dbReference type="CDD" id="cd11334">
    <property type="entry name" value="AmyAc_TreS"/>
    <property type="match status" value="1"/>
</dbReference>
<sequence>MPAPTDRPRDPYPLWYKDAIIYQMHVKAFHDANGDGIGDFAGLIQKLDYIQDLGVNTIWLLPFYPSPQRDDGYDIADYRDVHPDYGTLDDFKAFVQEAHRRGLRVITELVINHTSDQHPWFQAARRAPPGSPEHEVYVWSDTDKKFSGTRIIFTDTESSNWAWDTIARRYYWHRFFSHQPDLNHNNPAVVDAVIEVMRFWLDIGVDGLRLDAIPYLCVAEGTNNENLPETHAVLKQMRAAVDAGYQDRMFLAEANQWPEDVSEYFGNGDECHMAFHFPLMPRIFMAVALEDRYPVAEILRQTPDIPENCQWAIFLRNHDELTLEMVTDRERDYMYKMYAQEPRMRVNVGIRRRLAPLLGNDVDRIKLMYSLLLSMPGSPIMYYGDEIGMGDNIYIGDRNGVRTPMQWSIDRNAGFSRADPQRLYLPIIMDPIYGYQSVNVEAQGRDPSSLLNWTRRVLSIRRQYRCFGRGTLEFIRPQNRKIIAYVRSFENEIILCVANLAQSAQAVELDLARFKGRVPVELSGRNAFPPIGELPYFLTLPAHSFFWLELSASHQAPSWHVERLPASELPVLVLTDGIKSLLWPDRQPVSRSVTRRTLQQLEAEVLPEFLRIRGWLREAATKIHLGERIVWTGAHGETMLTFIYAETQQAGRQRYALPLTLVWDDAADSDVQRTAEWTLARVREHARVGILIDAFADPNFCRSIVKAVEGAERVEFTGGALRFERTAAWSGFDLSRLAPVQHIGAEPLEANVILGESVFIKAYRCVEPGINPDIEMTDFLTRVGFGRIAPLGGTVTCEIPGNAPIALAAVHAFVRHQGDVWTFTLDHLDRLVTELRSGSAAGGKSPHALFYDRLRTLGRRVGELHAALSGTSEDPAFAPEPVTASDMAEIASELVQLAESVIADARQRFARSDAAAQGALRPLIDAHDRIIGEIRSLAAKPVKAMKVRHHGDLVLRKILLVADDFVITDFEGILTLPLEARRRKYPPLRDVATLLCSLERARAAALERALTSQPDIRERIEPALNSWLAGATETFMKSYRASVEDSPVAPGKAADADTLIRFFQIERTLRDLSVDLDRRFAAVEATTASLLSLIGEPRRRNEGA</sequence>
<keyword evidence="9" id="KW-0326">Glycosidase</keyword>
<dbReference type="InterPro" id="IPR045857">
    <property type="entry name" value="O16G_dom_2"/>
</dbReference>
<name>A0A841HPI4_9GAMM</name>
<gene>
    <name evidence="9" type="ORF">HNQ60_003957</name>
</gene>
<evidence type="ECO:0000256" key="5">
    <source>
        <dbReference type="ARBA" id="ARBA00022837"/>
    </source>
</evidence>
<feature type="domain" description="Glycosyl hydrolase family 13 catalytic" evidence="8">
    <location>
        <begin position="23"/>
        <end position="422"/>
    </location>
</feature>
<dbReference type="InterPro" id="IPR006047">
    <property type="entry name" value="GH13_cat_dom"/>
</dbReference>
<dbReference type="EC" id="5.4.99.16" evidence="3"/>
<evidence type="ECO:0000256" key="6">
    <source>
        <dbReference type="ARBA" id="ARBA00023235"/>
    </source>
</evidence>
<accession>A0A841HPI4</accession>
<dbReference type="FunFam" id="3.20.20.80:FF:000055">
    <property type="entry name" value="Trehalose synthase"/>
    <property type="match status" value="1"/>
</dbReference>
<dbReference type="AlphaFoldDB" id="A0A841HPI4"/>
<proteinExistence type="inferred from homology"/>
<dbReference type="InterPro" id="IPR017853">
    <property type="entry name" value="GH"/>
</dbReference>
<evidence type="ECO:0000256" key="3">
    <source>
        <dbReference type="ARBA" id="ARBA00012619"/>
    </source>
</evidence>
<dbReference type="SMART" id="SM00642">
    <property type="entry name" value="Aamy"/>
    <property type="match status" value="1"/>
</dbReference>
<dbReference type="Proteomes" id="UP000588068">
    <property type="component" value="Unassembled WGS sequence"/>
</dbReference>
<dbReference type="GO" id="GO:0047471">
    <property type="term" value="F:maltose alpha-D-glucosyltransferase activity"/>
    <property type="evidence" value="ECO:0007669"/>
    <property type="project" value="UniProtKB-EC"/>
</dbReference>
<dbReference type="Gene3D" id="3.20.20.80">
    <property type="entry name" value="Glycosidases"/>
    <property type="match status" value="1"/>
</dbReference>
<evidence type="ECO:0000313" key="10">
    <source>
        <dbReference type="Proteomes" id="UP000588068"/>
    </source>
</evidence>
<keyword evidence="9" id="KW-0808">Transferase</keyword>
<dbReference type="GO" id="GO:0016798">
    <property type="term" value="F:hydrolase activity, acting on glycosyl bonds"/>
    <property type="evidence" value="ECO:0007669"/>
    <property type="project" value="UniProtKB-KW"/>
</dbReference>
<dbReference type="InterPro" id="IPR013780">
    <property type="entry name" value="Glyco_hydro_b"/>
</dbReference>
<dbReference type="Pfam" id="PF00128">
    <property type="entry name" value="Alpha-amylase"/>
    <property type="match status" value="2"/>
</dbReference>